<dbReference type="PROSITE" id="PS51677">
    <property type="entry name" value="NODB"/>
    <property type="match status" value="1"/>
</dbReference>
<dbReference type="RefSeq" id="WP_326086449.1">
    <property type="nucleotide sequence ID" value="NZ_JARLKZ010000004.1"/>
</dbReference>
<sequence>MSLLMMKLLLLFVLIYMIIPYVITRILGIGVAIRGRTGRQIALTFDDGPHPLYTPRLLDLLKRKGIKATFFVLGSKAEQHPELTRRIYMEGHQIGIHNYTHLPNWLMSPRRIREKHVHRTADIVERITGERPTFYRPPWGILNVGDLFTLRKTYRIMLWSVMGRDWGKERKSKPLKERILSQLEPGSIILLHDSGDTWGAVPDAPGRMIASLEEVLEDVRVQGYKCVRADELLENAHGARSELSDGLPVG</sequence>
<evidence type="ECO:0000259" key="1">
    <source>
        <dbReference type="PROSITE" id="PS51677"/>
    </source>
</evidence>
<dbReference type="PANTHER" id="PTHR10587">
    <property type="entry name" value="GLYCOSYL TRANSFERASE-RELATED"/>
    <property type="match status" value="1"/>
</dbReference>
<comment type="caution">
    <text evidence="2">The sequence shown here is derived from an EMBL/GenBank/DDBJ whole genome shotgun (WGS) entry which is preliminary data.</text>
</comment>
<organism evidence="2 3">
    <name type="scientific">Paenibacillus dokdonensis</name>
    <dbReference type="NCBI Taxonomy" id="2567944"/>
    <lineage>
        <taxon>Bacteria</taxon>
        <taxon>Bacillati</taxon>
        <taxon>Bacillota</taxon>
        <taxon>Bacilli</taxon>
        <taxon>Bacillales</taxon>
        <taxon>Paenibacillaceae</taxon>
        <taxon>Paenibacillus</taxon>
    </lineage>
</organism>
<reference evidence="2 3" key="1">
    <citation type="submission" date="2023-03" db="EMBL/GenBank/DDBJ databases">
        <title>Bacillus Genome Sequencing.</title>
        <authorList>
            <person name="Dunlap C."/>
        </authorList>
    </citation>
    <scope>NUCLEOTIDE SEQUENCE [LARGE SCALE GENOMIC DNA]</scope>
    <source>
        <strain evidence="2 3">BD-525</strain>
    </source>
</reference>
<dbReference type="Gene3D" id="3.20.20.370">
    <property type="entry name" value="Glycoside hydrolase/deacetylase"/>
    <property type="match status" value="1"/>
</dbReference>
<evidence type="ECO:0000313" key="2">
    <source>
        <dbReference type="EMBL" id="MEC0239366.1"/>
    </source>
</evidence>
<dbReference type="CDD" id="cd10959">
    <property type="entry name" value="CE4_NodB_like_3"/>
    <property type="match status" value="1"/>
</dbReference>
<dbReference type="InterPro" id="IPR002509">
    <property type="entry name" value="NODB_dom"/>
</dbReference>
<keyword evidence="3" id="KW-1185">Reference proteome</keyword>
<dbReference type="PANTHER" id="PTHR10587:SF137">
    <property type="entry name" value="4-DEOXY-4-FORMAMIDO-L-ARABINOSE-PHOSPHOUNDECAPRENOL DEFORMYLASE ARND-RELATED"/>
    <property type="match status" value="1"/>
</dbReference>
<accession>A0ABU6GM98</accession>
<dbReference type="SUPFAM" id="SSF88713">
    <property type="entry name" value="Glycoside hydrolase/deacetylase"/>
    <property type="match status" value="1"/>
</dbReference>
<proteinExistence type="predicted"/>
<dbReference type="InterPro" id="IPR050248">
    <property type="entry name" value="Polysacc_deacetylase_ArnD"/>
</dbReference>
<dbReference type="EMBL" id="JARLKZ010000004">
    <property type="protein sequence ID" value="MEC0239366.1"/>
    <property type="molecule type" value="Genomic_DNA"/>
</dbReference>
<feature type="domain" description="NodB homology" evidence="1">
    <location>
        <begin position="39"/>
        <end position="227"/>
    </location>
</feature>
<gene>
    <name evidence="2" type="ORF">P4H66_05770</name>
</gene>
<name>A0ABU6GM98_9BACL</name>
<dbReference type="Proteomes" id="UP001344632">
    <property type="component" value="Unassembled WGS sequence"/>
</dbReference>
<evidence type="ECO:0000313" key="3">
    <source>
        <dbReference type="Proteomes" id="UP001344632"/>
    </source>
</evidence>
<dbReference type="Pfam" id="PF01522">
    <property type="entry name" value="Polysacc_deac_1"/>
    <property type="match status" value="1"/>
</dbReference>
<dbReference type="InterPro" id="IPR011330">
    <property type="entry name" value="Glyco_hydro/deAcase_b/a-brl"/>
</dbReference>
<protein>
    <submittedName>
        <fullName evidence="2">Polysaccharide deacetylase family protein</fullName>
    </submittedName>
</protein>